<dbReference type="SUPFAM" id="SSF53335">
    <property type="entry name" value="S-adenosyl-L-methionine-dependent methyltransferases"/>
    <property type="match status" value="1"/>
</dbReference>
<comment type="caution">
    <text evidence="2">The sequence shown here is derived from an EMBL/GenBank/DDBJ whole genome shotgun (WGS) entry which is preliminary data.</text>
</comment>
<evidence type="ECO:0000259" key="1">
    <source>
        <dbReference type="Pfam" id="PF13649"/>
    </source>
</evidence>
<dbReference type="GO" id="GO:0008168">
    <property type="term" value="F:methyltransferase activity"/>
    <property type="evidence" value="ECO:0007669"/>
    <property type="project" value="TreeGrafter"/>
</dbReference>
<dbReference type="InterPro" id="IPR041698">
    <property type="entry name" value="Methyltransf_25"/>
</dbReference>
<gene>
    <name evidence="2" type="ORF">AQZ52_12150</name>
</gene>
<dbReference type="InterPro" id="IPR050508">
    <property type="entry name" value="Methyltransf_Superfamily"/>
</dbReference>
<protein>
    <recommendedName>
        <fullName evidence="1">Methyltransferase domain-containing protein</fullName>
    </recommendedName>
</protein>
<accession>A0A124JUM5</accession>
<dbReference type="Proteomes" id="UP000058012">
    <property type="component" value="Unassembled WGS sequence"/>
</dbReference>
<dbReference type="Gene3D" id="3.40.50.150">
    <property type="entry name" value="Vaccinia Virus protein VP39"/>
    <property type="match status" value="1"/>
</dbReference>
<dbReference type="STRING" id="1117702.AQZ52_12150"/>
<dbReference type="AlphaFoldDB" id="A0A124JUM5"/>
<evidence type="ECO:0000313" key="3">
    <source>
        <dbReference type="Proteomes" id="UP000058012"/>
    </source>
</evidence>
<reference evidence="2 3" key="1">
    <citation type="submission" date="2015-10" db="EMBL/GenBank/DDBJ databases">
        <title>Draft genome sequence of Novosphingobium fuchskuhlense DSM 25065 isolated from a surface water sample of the southwest basin of Lake Grosse Fuchskuhle.</title>
        <authorList>
            <person name="Ruckert C."/>
            <person name="Winkler A."/>
            <person name="Glaeser J."/>
            <person name="Grossart H.-P."/>
            <person name="Kalinowski J."/>
            <person name="Glaeser S."/>
        </authorList>
    </citation>
    <scope>NUCLEOTIDE SEQUENCE [LARGE SCALE GENOMIC DNA]</scope>
    <source>
        <strain evidence="2 3">FNE08-7</strain>
    </source>
</reference>
<dbReference type="Pfam" id="PF13649">
    <property type="entry name" value="Methyltransf_25"/>
    <property type="match status" value="1"/>
</dbReference>
<dbReference type="EMBL" id="LLZS01000007">
    <property type="protein sequence ID" value="KUR71387.1"/>
    <property type="molecule type" value="Genomic_DNA"/>
</dbReference>
<evidence type="ECO:0000313" key="2">
    <source>
        <dbReference type="EMBL" id="KUR71387.1"/>
    </source>
</evidence>
<dbReference type="InterPro" id="IPR029063">
    <property type="entry name" value="SAM-dependent_MTases_sf"/>
</dbReference>
<name>A0A124JUM5_9SPHN</name>
<dbReference type="RefSeq" id="WP_067911008.1">
    <property type="nucleotide sequence ID" value="NZ_KQ954245.1"/>
</dbReference>
<dbReference type="OrthoDB" id="9787738at2"/>
<dbReference type="PANTHER" id="PTHR42912">
    <property type="entry name" value="METHYLTRANSFERASE"/>
    <property type="match status" value="1"/>
</dbReference>
<keyword evidence="3" id="KW-1185">Reference proteome</keyword>
<proteinExistence type="predicted"/>
<feature type="domain" description="Methyltransferase" evidence="1">
    <location>
        <begin position="60"/>
        <end position="153"/>
    </location>
</feature>
<organism evidence="2 3">
    <name type="scientific">Novosphingobium fuchskuhlense</name>
    <dbReference type="NCBI Taxonomy" id="1117702"/>
    <lineage>
        <taxon>Bacteria</taxon>
        <taxon>Pseudomonadati</taxon>
        <taxon>Pseudomonadota</taxon>
        <taxon>Alphaproteobacteria</taxon>
        <taxon>Sphingomonadales</taxon>
        <taxon>Sphingomonadaceae</taxon>
        <taxon>Novosphingobium</taxon>
    </lineage>
</organism>
<sequence length="236" mass="26519">MGEVLTVPGTAEFDQVAQDYRAQHAHSTGVSEEALDYFASYKIEYVQQLWRERGRSPRVIMDFGAGIGNALRPMHKAFPEAEIIALDVSRASLDLVDAQAIPHVRTLAYDGFHVPLPEASLDCVFIACVFHHIPAEHHIALLRELRRVLRPDGLLVLFEHNPLNPLTRLAVARCEFDRDAVLIGAGEMNRRLKAGGFIRTDRKFCLFFPPALALLRPLERFLGWLPFGAQYHLVGS</sequence>